<comment type="caution">
    <text evidence="3">The sequence shown here is derived from an EMBL/GenBank/DDBJ whole genome shotgun (WGS) entry which is preliminary data.</text>
</comment>
<evidence type="ECO:0000313" key="3">
    <source>
        <dbReference type="EMBL" id="OBI85113.1"/>
    </source>
</evidence>
<evidence type="ECO:0000256" key="1">
    <source>
        <dbReference type="ARBA" id="ARBA00022723"/>
    </source>
</evidence>
<gene>
    <name evidence="3" type="ORF">A9X01_18510</name>
</gene>
<sequence>MESATYTQSSRLQAAGLLPAVALFEHAAQQVPLPKPPQPIVVADYGAATGHNSLKPMAAAITVLRSRTRHDHPILMTHTDVPENDFTALFRTLSDDPDSYLNNEPATFTSAVGRSFYDQILPTGAVNLGWTSWAVQWLSRVPADAPEFTDHVQIAYSNNVAARKAYEHQSAIDWNDFVAYRGRELSPGGRLVVLTMALDDDGEFGYRALNDALMAALHALADRGLVRGEEVERMAIPVIARTEKDFRAPFSPRGWFEGLTIDHLDMFNAEDRFWARYQSDSDADAFGARWAAFARAALFPTLTAGLDGGISDPRASEFVGELEASVAERLASAPEPMRIPLAALVLVKRDSR</sequence>
<dbReference type="EMBL" id="LZKQ01000122">
    <property type="protein sequence ID" value="OBI85113.1"/>
    <property type="molecule type" value="Genomic_DNA"/>
</dbReference>
<dbReference type="InterPro" id="IPR029063">
    <property type="entry name" value="SAM-dependent_MTases_sf"/>
</dbReference>
<dbReference type="SUPFAM" id="SSF53335">
    <property type="entry name" value="S-adenosyl-L-methionine-dependent methyltransferases"/>
    <property type="match status" value="1"/>
</dbReference>
<name>A0A1A3CEK8_MYCAS</name>
<organism evidence="3 4">
    <name type="scientific">Mycobacterium asiaticum</name>
    <dbReference type="NCBI Taxonomy" id="1790"/>
    <lineage>
        <taxon>Bacteria</taxon>
        <taxon>Bacillati</taxon>
        <taxon>Actinomycetota</taxon>
        <taxon>Actinomycetes</taxon>
        <taxon>Mycobacteriales</taxon>
        <taxon>Mycobacteriaceae</taxon>
        <taxon>Mycobacterium</taxon>
    </lineage>
</organism>
<dbReference type="PANTHER" id="PTHR31009">
    <property type="entry name" value="S-ADENOSYL-L-METHIONINE:CARBOXYL METHYLTRANSFERASE FAMILY PROTEIN"/>
    <property type="match status" value="1"/>
</dbReference>
<dbReference type="GO" id="GO:0046872">
    <property type="term" value="F:metal ion binding"/>
    <property type="evidence" value="ECO:0007669"/>
    <property type="project" value="UniProtKB-KW"/>
</dbReference>
<proteinExistence type="predicted"/>
<dbReference type="InterPro" id="IPR005299">
    <property type="entry name" value="MeTrfase_7"/>
</dbReference>
<accession>A0A1A3CEK8</accession>
<dbReference type="Proteomes" id="UP000093795">
    <property type="component" value="Unassembled WGS sequence"/>
</dbReference>
<reference evidence="3 4" key="1">
    <citation type="submission" date="2016-06" db="EMBL/GenBank/DDBJ databases">
        <authorList>
            <person name="Kjaerup R.B."/>
            <person name="Dalgaard T.S."/>
            <person name="Juul-Madsen H.R."/>
        </authorList>
    </citation>
    <scope>NUCLEOTIDE SEQUENCE [LARGE SCALE GENOMIC DNA]</scope>
    <source>
        <strain evidence="3 4">1081914.2</strain>
    </source>
</reference>
<dbReference type="RefSeq" id="WP_065120750.1">
    <property type="nucleotide sequence ID" value="NZ_LZKQ01000122.1"/>
</dbReference>
<dbReference type="STRING" id="1790.A5645_25775"/>
<keyword evidence="1" id="KW-0479">Metal-binding</keyword>
<dbReference type="InterPro" id="IPR042086">
    <property type="entry name" value="MeTrfase_capping"/>
</dbReference>
<dbReference type="eggNOG" id="COG2230">
    <property type="taxonomic scope" value="Bacteria"/>
</dbReference>
<protein>
    <submittedName>
        <fullName evidence="3">SAM-dependent methyltransferase</fullName>
    </submittedName>
</protein>
<dbReference type="Gene3D" id="1.10.1200.270">
    <property type="entry name" value="Methyltransferase, alpha-helical capping domain"/>
    <property type="match status" value="1"/>
</dbReference>
<dbReference type="AlphaFoldDB" id="A0A1A3CEK8"/>
<dbReference type="GO" id="GO:0032259">
    <property type="term" value="P:methylation"/>
    <property type="evidence" value="ECO:0007669"/>
    <property type="project" value="UniProtKB-KW"/>
</dbReference>
<dbReference type="Gene3D" id="3.40.50.150">
    <property type="entry name" value="Vaccinia Virus protein VP39"/>
    <property type="match status" value="1"/>
</dbReference>
<keyword evidence="3" id="KW-0808">Transferase</keyword>
<evidence type="ECO:0000256" key="2">
    <source>
        <dbReference type="ARBA" id="ARBA00022842"/>
    </source>
</evidence>
<dbReference type="Pfam" id="PF03492">
    <property type="entry name" value="Methyltransf_7"/>
    <property type="match status" value="1"/>
</dbReference>
<keyword evidence="2" id="KW-0460">Magnesium</keyword>
<keyword evidence="3" id="KW-0489">Methyltransferase</keyword>
<evidence type="ECO:0000313" key="4">
    <source>
        <dbReference type="Proteomes" id="UP000093795"/>
    </source>
</evidence>
<dbReference type="GO" id="GO:0008168">
    <property type="term" value="F:methyltransferase activity"/>
    <property type="evidence" value="ECO:0007669"/>
    <property type="project" value="UniProtKB-KW"/>
</dbReference>